<dbReference type="Pfam" id="PF01242">
    <property type="entry name" value="PTPS"/>
    <property type="match status" value="1"/>
</dbReference>
<comment type="pathway">
    <text evidence="1">Purine metabolism; 7-cyano-7-deazaguanine biosynthesis.</text>
</comment>
<dbReference type="Proteomes" id="UP001205311">
    <property type="component" value="Unassembled WGS sequence"/>
</dbReference>
<reference evidence="8 9" key="1">
    <citation type="submission" date="2022-06" db="EMBL/GenBank/DDBJ databases">
        <title>Genomic Encyclopedia of Archaeal and Bacterial Type Strains, Phase II (KMG-II): from individual species to whole genera.</title>
        <authorList>
            <person name="Goeker M."/>
        </authorList>
    </citation>
    <scope>NUCLEOTIDE SEQUENCE [LARGE SCALE GENOMIC DNA]</scope>
    <source>
        <strain evidence="8 9">DSM 40477</strain>
    </source>
</reference>
<gene>
    <name evidence="8" type="ORF">LX15_005319</name>
</gene>
<comment type="similarity">
    <text evidence="2">Belongs to the PTPS family. QueD subfamily.</text>
</comment>
<organism evidence="8 9">
    <name type="scientific">Streptoalloteichus tenebrarius (strain ATCC 17920 / DSM 40477 / JCM 4838 / CBS 697.72 / NBRC 16177 / NCIMB 11028 / NRRL B-12390 / A12253. 1 / ISP 5477)</name>
    <name type="common">Streptomyces tenebrarius</name>
    <dbReference type="NCBI Taxonomy" id="1933"/>
    <lineage>
        <taxon>Bacteria</taxon>
        <taxon>Bacillati</taxon>
        <taxon>Actinomycetota</taxon>
        <taxon>Actinomycetes</taxon>
        <taxon>Pseudonocardiales</taxon>
        <taxon>Pseudonocardiaceae</taxon>
        <taxon>Streptoalloteichus</taxon>
    </lineage>
</organism>
<keyword evidence="9" id="KW-1185">Reference proteome</keyword>
<dbReference type="EC" id="4.1.2.50" evidence="3"/>
<proteinExistence type="inferred from homology"/>
<comment type="catalytic activity">
    <reaction evidence="6">
        <text>7,8-dihydroneopterin 3'-triphosphate + H2O = 6-carboxy-5,6,7,8-tetrahydropterin + triphosphate + acetaldehyde + 2 H(+)</text>
        <dbReference type="Rhea" id="RHEA:27966"/>
        <dbReference type="ChEBI" id="CHEBI:15343"/>
        <dbReference type="ChEBI" id="CHEBI:15377"/>
        <dbReference type="ChEBI" id="CHEBI:15378"/>
        <dbReference type="ChEBI" id="CHEBI:18036"/>
        <dbReference type="ChEBI" id="CHEBI:58462"/>
        <dbReference type="ChEBI" id="CHEBI:61032"/>
        <dbReference type="EC" id="4.1.2.50"/>
    </reaction>
</comment>
<dbReference type="EMBL" id="JAMTCP010000045">
    <property type="protein sequence ID" value="MCP2261593.1"/>
    <property type="molecule type" value="Genomic_DNA"/>
</dbReference>
<dbReference type="Gene3D" id="3.30.479.10">
    <property type="entry name" value="6-pyruvoyl tetrahydropterin synthase/QueD"/>
    <property type="match status" value="1"/>
</dbReference>
<dbReference type="PANTHER" id="PTHR12589:SF8">
    <property type="entry name" value="6-CARBOXY-5,6,7,8-TETRAHYDROPTERIN SYNTHASE"/>
    <property type="match status" value="1"/>
</dbReference>
<dbReference type="InterPro" id="IPR007115">
    <property type="entry name" value="6-PTP_synth/QueD"/>
</dbReference>
<accession>A0ABT1I1I4</accession>
<evidence type="ECO:0000256" key="7">
    <source>
        <dbReference type="SAM" id="MobiDB-lite"/>
    </source>
</evidence>
<feature type="region of interest" description="Disordered" evidence="7">
    <location>
        <begin position="1"/>
        <end position="25"/>
    </location>
</feature>
<evidence type="ECO:0000313" key="9">
    <source>
        <dbReference type="Proteomes" id="UP001205311"/>
    </source>
</evidence>
<name>A0ABT1I1I4_STRSD</name>
<dbReference type="SUPFAM" id="SSF55620">
    <property type="entry name" value="Tetrahydrobiopterin biosynthesis enzymes-like"/>
    <property type="match status" value="1"/>
</dbReference>
<dbReference type="PANTHER" id="PTHR12589">
    <property type="entry name" value="PYRUVOYL TETRAHYDROBIOPTERIN SYNTHASE"/>
    <property type="match status" value="1"/>
</dbReference>
<evidence type="ECO:0000256" key="2">
    <source>
        <dbReference type="ARBA" id="ARBA00008900"/>
    </source>
</evidence>
<evidence type="ECO:0000256" key="5">
    <source>
        <dbReference type="ARBA" id="ARBA00031449"/>
    </source>
</evidence>
<dbReference type="RefSeq" id="WP_253672572.1">
    <property type="nucleotide sequence ID" value="NZ_JAMTCP010000045.1"/>
</dbReference>
<sequence length="183" mass="19505">MPAPTSPARAPGANAPERQDSPPDAHRITIRHTFETAHRLPQLGGRCASLHGHSWRVVVQVRAHALDGDLTVVEFGGLKAGVRDWVDTHLDHATMLGIEDPLVEPLLAAGCEVFRFGAGHSATDAERSAGDLAWPTTEAVAVLLFRVARDVLAGLPSAPRARVGGVLVREAPLNTASYRPDDL</sequence>
<protein>
    <recommendedName>
        <fullName evidence="4">6-carboxy-5,6,7,8-tetrahydropterin synthase</fullName>
        <ecNumber evidence="3">4.1.2.50</ecNumber>
    </recommendedName>
    <alternativeName>
        <fullName evidence="5">Queuosine biosynthesis protein QueD</fullName>
    </alternativeName>
</protein>
<evidence type="ECO:0000256" key="4">
    <source>
        <dbReference type="ARBA" id="ARBA00018141"/>
    </source>
</evidence>
<comment type="caution">
    <text evidence="8">The sequence shown here is derived from an EMBL/GenBank/DDBJ whole genome shotgun (WGS) entry which is preliminary data.</text>
</comment>
<dbReference type="InterPro" id="IPR038418">
    <property type="entry name" value="6-PTP_synth/QueD_sf"/>
</dbReference>
<evidence type="ECO:0000256" key="1">
    <source>
        <dbReference type="ARBA" id="ARBA00005061"/>
    </source>
</evidence>
<evidence type="ECO:0000313" key="8">
    <source>
        <dbReference type="EMBL" id="MCP2261593.1"/>
    </source>
</evidence>
<evidence type="ECO:0000256" key="6">
    <source>
        <dbReference type="ARBA" id="ARBA00048807"/>
    </source>
</evidence>
<evidence type="ECO:0000256" key="3">
    <source>
        <dbReference type="ARBA" id="ARBA00012982"/>
    </source>
</evidence>